<dbReference type="InterPro" id="IPR002035">
    <property type="entry name" value="VWF_A"/>
</dbReference>
<reference evidence="2 3" key="1">
    <citation type="journal article" date="2014" name="Nature">
        <title>An environmental bacterial taxon with a large and distinct metabolic repertoire.</title>
        <authorList>
            <person name="Wilson M.C."/>
            <person name="Mori T."/>
            <person name="Ruckert C."/>
            <person name="Uria A.R."/>
            <person name="Helf M.J."/>
            <person name="Takada K."/>
            <person name="Gernert C."/>
            <person name="Steffens U.A."/>
            <person name="Heycke N."/>
            <person name="Schmitt S."/>
            <person name="Rinke C."/>
            <person name="Helfrich E.J."/>
            <person name="Brachmann A.O."/>
            <person name="Gurgui C."/>
            <person name="Wakimoto T."/>
            <person name="Kracht M."/>
            <person name="Crusemann M."/>
            <person name="Hentschel U."/>
            <person name="Abe I."/>
            <person name="Matsunaga S."/>
            <person name="Kalinowski J."/>
            <person name="Takeyama H."/>
            <person name="Piel J."/>
        </authorList>
    </citation>
    <scope>NUCLEOTIDE SEQUENCE [LARGE SCALE GENOMIC DNA]</scope>
    <source>
        <strain evidence="3">TSY1</strain>
    </source>
</reference>
<name>W4LF76_ENTF1</name>
<dbReference type="SMART" id="SM00327">
    <property type="entry name" value="VWA"/>
    <property type="match status" value="1"/>
</dbReference>
<dbReference type="HOGENOM" id="CLU_054927_3_1_7"/>
<dbReference type="InterPro" id="IPR002881">
    <property type="entry name" value="DUF58"/>
</dbReference>
<dbReference type="SUPFAM" id="SSF53300">
    <property type="entry name" value="vWA-like"/>
    <property type="match status" value="1"/>
</dbReference>
<organism evidence="2 3">
    <name type="scientific">Entotheonella factor</name>
    <dbReference type="NCBI Taxonomy" id="1429438"/>
    <lineage>
        <taxon>Bacteria</taxon>
        <taxon>Pseudomonadati</taxon>
        <taxon>Nitrospinota/Tectimicrobiota group</taxon>
        <taxon>Candidatus Tectimicrobiota</taxon>
        <taxon>Candidatus Entotheonellia</taxon>
        <taxon>Candidatus Entotheonellales</taxon>
        <taxon>Candidatus Entotheonellaceae</taxon>
        <taxon>Candidatus Entotheonella</taxon>
    </lineage>
</organism>
<protein>
    <recommendedName>
        <fullName evidence="1">VWFA domain-containing protein</fullName>
    </recommendedName>
</protein>
<feature type="domain" description="VWFA" evidence="1">
    <location>
        <begin position="85"/>
        <end position="253"/>
    </location>
</feature>
<dbReference type="PATRIC" id="fig|1429438.4.peg.5159"/>
<dbReference type="PANTHER" id="PTHR33608">
    <property type="entry name" value="BLL2464 PROTEIN"/>
    <property type="match status" value="1"/>
</dbReference>
<evidence type="ECO:0000313" key="3">
    <source>
        <dbReference type="Proteomes" id="UP000019141"/>
    </source>
</evidence>
<dbReference type="Gene3D" id="3.40.50.410">
    <property type="entry name" value="von Willebrand factor, type A domain"/>
    <property type="match status" value="1"/>
</dbReference>
<dbReference type="InterPro" id="IPR036465">
    <property type="entry name" value="vWFA_dom_sf"/>
</dbReference>
<evidence type="ECO:0000259" key="1">
    <source>
        <dbReference type="SMART" id="SM00327"/>
    </source>
</evidence>
<dbReference type="EMBL" id="AZHW01000801">
    <property type="protein sequence ID" value="ETW96335.1"/>
    <property type="molecule type" value="Genomic_DNA"/>
</dbReference>
<accession>W4LF76</accession>
<comment type="caution">
    <text evidence="2">The sequence shown here is derived from an EMBL/GenBank/DDBJ whole genome shotgun (WGS) entry which is preliminary data.</text>
</comment>
<sequence length="298" mass="34778">MATQTVHPNYFDPLVLAKVSTMSLRARYVVEGMLSGMHKSPFRGYSVEFAQHREYTPGDEIRRIDWKAYGKFDRYFIKEYEEETNLRATIFLDASASMTYGSQSLRKFDYACYLAASLAYLMLRQGDYVGLVTFGTELQRYIPPRSGMQHLQALTRQLEMTEPQGETNLGQVLREMAGKIVKRGMIIIISDLFDAPETVVKTLKFFRHRRNEVIVFHVLDHNELEFPFDRLTVFEDIEAPDVRILADPRSIREAYLQQLNTFLDDYRQACRRESIDYNCFPTTTPLDIALTRYLARRQ</sequence>
<dbReference type="AlphaFoldDB" id="W4LF76"/>
<keyword evidence="3" id="KW-1185">Reference proteome</keyword>
<evidence type="ECO:0000313" key="2">
    <source>
        <dbReference type="EMBL" id="ETW96335.1"/>
    </source>
</evidence>
<dbReference type="Pfam" id="PF01882">
    <property type="entry name" value="DUF58"/>
    <property type="match status" value="1"/>
</dbReference>
<gene>
    <name evidence="2" type="ORF">ETSY1_27030</name>
</gene>
<dbReference type="Proteomes" id="UP000019141">
    <property type="component" value="Unassembled WGS sequence"/>
</dbReference>
<proteinExistence type="predicted"/>
<dbReference type="PANTHER" id="PTHR33608:SF7">
    <property type="entry name" value="DUF58 DOMAIN-CONTAINING PROTEIN"/>
    <property type="match status" value="1"/>
</dbReference>